<dbReference type="InterPro" id="IPR001479">
    <property type="entry name" value="Quinoprotein_DH_CS"/>
</dbReference>
<evidence type="ECO:0000256" key="1">
    <source>
        <dbReference type="ARBA" id="ARBA00008156"/>
    </source>
</evidence>
<dbReference type="InterPro" id="IPR009056">
    <property type="entry name" value="Cyt_c-like_dom"/>
</dbReference>
<evidence type="ECO:0000313" key="16">
    <source>
        <dbReference type="Proteomes" id="UP000637002"/>
    </source>
</evidence>
<dbReference type="GO" id="GO:0030288">
    <property type="term" value="C:outer membrane-bounded periplasmic space"/>
    <property type="evidence" value="ECO:0007669"/>
    <property type="project" value="InterPro"/>
</dbReference>
<dbReference type="InterPro" id="IPR018391">
    <property type="entry name" value="PQQ_b-propeller_rpt"/>
</dbReference>
<evidence type="ECO:0000259" key="14">
    <source>
        <dbReference type="PROSITE" id="PS51007"/>
    </source>
</evidence>
<evidence type="ECO:0000256" key="11">
    <source>
        <dbReference type="PIRSR" id="PIRSR617512-2"/>
    </source>
</evidence>
<dbReference type="GO" id="GO:0016020">
    <property type="term" value="C:membrane"/>
    <property type="evidence" value="ECO:0007669"/>
    <property type="project" value="InterPro"/>
</dbReference>
<keyword evidence="7" id="KW-0560">Oxidoreductase</keyword>
<gene>
    <name evidence="15" type="ORF">GCM10010994_48190</name>
</gene>
<feature type="binding site" evidence="11">
    <location>
        <begin position="449"/>
        <end position="450"/>
    </location>
    <ligand>
        <name>pyrroloquinoline quinone</name>
        <dbReference type="ChEBI" id="CHEBI:58442"/>
    </ligand>
</feature>
<name>A0A916URD4_9HYPH</name>
<keyword evidence="16" id="KW-1185">Reference proteome</keyword>
<keyword evidence="9 13" id="KW-1015">Disulfide bond</keyword>
<feature type="binding site" evidence="12">
    <location>
        <position position="363"/>
    </location>
    <ligand>
        <name>Ca(2+)</name>
        <dbReference type="ChEBI" id="CHEBI:29108"/>
    </ligand>
</feature>
<feature type="disulfide bond" evidence="13">
    <location>
        <begin position="171"/>
        <end position="172"/>
    </location>
</feature>
<organism evidence="15 16">
    <name type="scientific">Chelatococcus reniformis</name>
    <dbReference type="NCBI Taxonomy" id="1494448"/>
    <lineage>
        <taxon>Bacteria</taxon>
        <taxon>Pseudomonadati</taxon>
        <taxon>Pseudomonadota</taxon>
        <taxon>Alphaproteobacteria</taxon>
        <taxon>Hyphomicrobiales</taxon>
        <taxon>Chelatococcaceae</taxon>
        <taxon>Chelatococcus</taxon>
    </lineage>
</organism>
<dbReference type="Gene3D" id="2.140.10.10">
    <property type="entry name" value="Quinoprotein alcohol dehydrogenase-like superfamily"/>
    <property type="match status" value="1"/>
</dbReference>
<dbReference type="Pfam" id="PF13442">
    <property type="entry name" value="Cytochrome_CBB3"/>
    <property type="match status" value="1"/>
</dbReference>
<evidence type="ECO:0000256" key="7">
    <source>
        <dbReference type="ARBA" id="ARBA00023002"/>
    </source>
</evidence>
<evidence type="ECO:0000256" key="2">
    <source>
        <dbReference type="ARBA" id="ARBA00022617"/>
    </source>
</evidence>
<evidence type="ECO:0000256" key="5">
    <source>
        <dbReference type="ARBA" id="ARBA00022837"/>
    </source>
</evidence>
<reference evidence="15" key="1">
    <citation type="journal article" date="2014" name="Int. J. Syst. Evol. Microbiol.">
        <title>Complete genome sequence of Corynebacterium casei LMG S-19264T (=DSM 44701T), isolated from a smear-ripened cheese.</title>
        <authorList>
            <consortium name="US DOE Joint Genome Institute (JGI-PGF)"/>
            <person name="Walter F."/>
            <person name="Albersmeier A."/>
            <person name="Kalinowski J."/>
            <person name="Ruckert C."/>
        </authorList>
    </citation>
    <scope>NUCLEOTIDE SEQUENCE</scope>
    <source>
        <strain evidence="15">CGMCC 1.12919</strain>
    </source>
</reference>
<evidence type="ECO:0000256" key="4">
    <source>
        <dbReference type="ARBA" id="ARBA00022729"/>
    </source>
</evidence>
<feature type="binding site" description="axial binding residue" evidence="12">
    <location>
        <position position="663"/>
    </location>
    <ligand>
        <name>heme c</name>
        <dbReference type="ChEBI" id="CHEBI:61717"/>
    </ligand>
    <ligandPart>
        <name>Fe</name>
        <dbReference type="ChEBI" id="CHEBI:18248"/>
    </ligandPart>
</feature>
<evidence type="ECO:0000256" key="8">
    <source>
        <dbReference type="ARBA" id="ARBA00023004"/>
    </source>
</evidence>
<dbReference type="EMBL" id="BMGG01000009">
    <property type="protein sequence ID" value="GGC84647.1"/>
    <property type="molecule type" value="Genomic_DNA"/>
</dbReference>
<feature type="binding site" evidence="11">
    <location>
        <position position="222"/>
    </location>
    <ligand>
        <name>pyrroloquinoline quinone</name>
        <dbReference type="ChEBI" id="CHEBI:58442"/>
    </ligand>
</feature>
<feature type="binding site" description="covalent" evidence="11">
    <location>
        <position position="662"/>
    </location>
    <ligand>
        <name>heme c</name>
        <dbReference type="ChEBI" id="CHEBI:61717"/>
    </ligand>
</feature>
<dbReference type="CDD" id="cd10279">
    <property type="entry name" value="PQQ_ADH_II"/>
    <property type="match status" value="1"/>
</dbReference>
<keyword evidence="3 12" id="KW-0479">Metal-binding</keyword>
<feature type="binding site" evidence="11">
    <location>
        <begin position="238"/>
        <end position="239"/>
    </location>
    <ligand>
        <name>pyrroloquinoline quinone</name>
        <dbReference type="ChEBI" id="CHEBI:58442"/>
    </ligand>
</feature>
<dbReference type="InterPro" id="IPR011047">
    <property type="entry name" value="Quinoprotein_ADH-like_sf"/>
</dbReference>
<dbReference type="GO" id="GO:0009055">
    <property type="term" value="F:electron transfer activity"/>
    <property type="evidence" value="ECO:0007669"/>
    <property type="project" value="InterPro"/>
</dbReference>
<dbReference type="Pfam" id="PF01011">
    <property type="entry name" value="PQQ"/>
    <property type="match status" value="2"/>
</dbReference>
<comment type="cofactor">
    <cofactor evidence="12">
        <name>Ca(2+)</name>
        <dbReference type="ChEBI" id="CHEBI:29108"/>
    </cofactor>
    <text evidence="12">Binds 1 Ca(2+) ion per subunit.</text>
</comment>
<feature type="binding site" description="axial binding residue" evidence="12">
    <location>
        <position position="702"/>
    </location>
    <ligand>
        <name>heme c</name>
        <dbReference type="ChEBI" id="CHEBI:61717"/>
    </ligand>
    <ligandPart>
        <name>Fe</name>
        <dbReference type="ChEBI" id="CHEBI:18248"/>
    </ligandPart>
</feature>
<dbReference type="SUPFAM" id="SSF46626">
    <property type="entry name" value="Cytochrome c"/>
    <property type="match status" value="1"/>
</dbReference>
<dbReference type="NCBIfam" id="TIGR03075">
    <property type="entry name" value="PQQ_enz_alc_DH"/>
    <property type="match status" value="1"/>
</dbReference>
<dbReference type="Gene3D" id="1.10.760.10">
    <property type="entry name" value="Cytochrome c-like domain"/>
    <property type="match status" value="1"/>
</dbReference>
<feature type="binding site" evidence="12">
    <location>
        <position position="318"/>
    </location>
    <ligand>
        <name>Ca(2+)</name>
        <dbReference type="ChEBI" id="CHEBI:29108"/>
    </ligand>
</feature>
<evidence type="ECO:0000256" key="10">
    <source>
        <dbReference type="PIRSR" id="PIRSR617512-1"/>
    </source>
</evidence>
<dbReference type="PROSITE" id="PS00364">
    <property type="entry name" value="BACTERIAL_PQQ_2"/>
    <property type="match status" value="1"/>
</dbReference>
<dbReference type="InterPro" id="IPR017512">
    <property type="entry name" value="PQQ_MeOH/EtOH_DH"/>
</dbReference>
<evidence type="ECO:0000256" key="9">
    <source>
        <dbReference type="ARBA" id="ARBA00023157"/>
    </source>
</evidence>
<keyword evidence="5 12" id="KW-0106">Calcium</keyword>
<comment type="cofactor">
    <cofactor evidence="11">
        <name>pyrroloquinoline quinone</name>
        <dbReference type="ChEBI" id="CHEBI:58442"/>
    </cofactor>
    <text evidence="11">Binds 1 PQQ group per subunit.</text>
</comment>
<dbReference type="SMART" id="SM00564">
    <property type="entry name" value="PQQ"/>
    <property type="match status" value="5"/>
</dbReference>
<comment type="similarity">
    <text evidence="1">Belongs to the bacterial PQQ dehydrogenase family.</text>
</comment>
<keyword evidence="8 12" id="KW-0408">Iron</keyword>
<dbReference type="AlphaFoldDB" id="A0A916URD4"/>
<evidence type="ECO:0000256" key="13">
    <source>
        <dbReference type="PIRSR" id="PIRSR617512-4"/>
    </source>
</evidence>
<dbReference type="InterPro" id="IPR036909">
    <property type="entry name" value="Cyt_c-like_dom_sf"/>
</dbReference>
<feature type="domain" description="Cytochrome c" evidence="14">
    <location>
        <begin position="646"/>
        <end position="725"/>
    </location>
</feature>
<evidence type="ECO:0000256" key="3">
    <source>
        <dbReference type="ARBA" id="ARBA00022723"/>
    </source>
</evidence>
<keyword evidence="2 11" id="KW-0349">Heme</keyword>
<dbReference type="RefSeq" id="WP_188611729.1">
    <property type="nucleotide sequence ID" value="NZ_BMGG01000009.1"/>
</dbReference>
<protein>
    <submittedName>
        <fullName evidence="15">Alcohol dehydrogenase</fullName>
    </submittedName>
</protein>
<feature type="binding site" evidence="11">
    <location>
        <position position="390"/>
    </location>
    <ligand>
        <name>pyrroloquinoline quinone</name>
        <dbReference type="ChEBI" id="CHEBI:58442"/>
    </ligand>
</feature>
<dbReference type="InterPro" id="IPR002372">
    <property type="entry name" value="PQQ_rpt_dom"/>
</dbReference>
<proteinExistence type="inferred from homology"/>
<dbReference type="GO" id="GO:0020037">
    <property type="term" value="F:heme binding"/>
    <property type="evidence" value="ECO:0007669"/>
    <property type="project" value="InterPro"/>
</dbReference>
<keyword evidence="4" id="KW-0732">Signal</keyword>
<feature type="binding site" evidence="12">
    <location>
        <position position="240"/>
    </location>
    <ligand>
        <name>Ca(2+)</name>
        <dbReference type="ChEBI" id="CHEBI:29108"/>
    </ligand>
</feature>
<dbReference type="PANTHER" id="PTHR32303">
    <property type="entry name" value="QUINOPROTEIN ALCOHOL DEHYDROGENASE (CYTOCHROME C)"/>
    <property type="match status" value="1"/>
</dbReference>
<comment type="caution">
    <text evidence="15">The sequence shown here is derived from an EMBL/GenBank/DDBJ whole genome shotgun (WGS) entry which is preliminary data.</text>
</comment>
<reference evidence="15" key="2">
    <citation type="submission" date="2020-09" db="EMBL/GenBank/DDBJ databases">
        <authorList>
            <person name="Sun Q."/>
            <person name="Zhou Y."/>
        </authorList>
    </citation>
    <scope>NUCLEOTIDE SEQUENCE</scope>
    <source>
        <strain evidence="15">CGMCC 1.12919</strain>
    </source>
</reference>
<feature type="binding site" description="covalent" evidence="11">
    <location>
        <position position="659"/>
    </location>
    <ligand>
        <name>heme c</name>
        <dbReference type="ChEBI" id="CHEBI:61717"/>
    </ligand>
</feature>
<dbReference type="Proteomes" id="UP000637002">
    <property type="component" value="Unassembled WGS sequence"/>
</dbReference>
<accession>A0A916URD4</accession>
<dbReference type="SUPFAM" id="SSF50998">
    <property type="entry name" value="Quinoprotein alcohol dehydrogenase-like"/>
    <property type="match status" value="1"/>
</dbReference>
<feature type="active site" description="Proton acceptor" evidence="10">
    <location>
        <position position="363"/>
    </location>
</feature>
<dbReference type="GO" id="GO:0016614">
    <property type="term" value="F:oxidoreductase activity, acting on CH-OH group of donors"/>
    <property type="evidence" value="ECO:0007669"/>
    <property type="project" value="InterPro"/>
</dbReference>
<evidence type="ECO:0000313" key="15">
    <source>
        <dbReference type="EMBL" id="GGC84647.1"/>
    </source>
</evidence>
<sequence length="738" mass="79427">MDRAAHGPLARAQRLGFRPTWPISRSTSAGLLRLGLLAGACALAAVGPGASAQDAKPSGGQIAAATAGIDGAWIAANTATSKDWPTYGLDYAETRFSKLNQINETNVKDLGLAWTYDLESTRGVEATPLVVDGVMYVTASWSVVHAIDVRTGKRLWSFDPEVDKALGYRGCCDVVNRGVALYRGKVFVGAYDGRLIALDAATGKKAWEKDTIVNRSHSYTITGAPRVVKGNVVIGNGGAEFGARGYVTAYDAETGAQKWRWFTVPGDPSKPFEDESMAMAAKTWDPAGKYWVNGGGGTVWDSMVFDPELNLLYLGTGNGSPWSAKLRSPAGGDNLFLSSIVALNADTGQYAWHYQETPADDWDYTATQTLILADLQINGAPRKVIMHAPKNGFFYVIDRASGQFISAKNFVDVNWAKGYDDKGRPIETADARGRDKSTEAIPGPYGAHNWHPMSFNPQAGLAYIPAQNIPLTLMDDKEWVHNSNKPGQPQTGTGWNTAMFINATPPQSKIFGRLIAWDPVQQKEAWRVEHVSPWNGGTLTTAGNLVFQGTADGRFIAYNAKTGEKLWESPTGTGVVAAPSTYVVDGKQYVSVAVGWGGAYGQAQRATNKVGPGTVFTFVAGGKAPLPKFAEYQTENLLAGVKYDPADVPHGTLLYVSNCAFCHGVPGVDRGGNIRNLGYVPREEIEHLESIVFKGPFMERGMPDFTGKLTPADVVKIKAFIQGTADAVRPQSSQVKNN</sequence>
<evidence type="ECO:0000256" key="6">
    <source>
        <dbReference type="ARBA" id="ARBA00022891"/>
    </source>
</evidence>
<evidence type="ECO:0000256" key="12">
    <source>
        <dbReference type="PIRSR" id="PIRSR617512-3"/>
    </source>
</evidence>
<dbReference type="GO" id="GO:0005509">
    <property type="term" value="F:calcium ion binding"/>
    <property type="evidence" value="ECO:0007669"/>
    <property type="project" value="InterPro"/>
</dbReference>
<feature type="binding site" evidence="11">
    <location>
        <position position="125"/>
    </location>
    <ligand>
        <name>pyrroloquinoline quinone</name>
        <dbReference type="ChEBI" id="CHEBI:58442"/>
    </ligand>
</feature>
<dbReference type="PROSITE" id="PS51007">
    <property type="entry name" value="CYTC"/>
    <property type="match status" value="1"/>
</dbReference>
<feature type="binding site" evidence="11">
    <location>
        <position position="298"/>
    </location>
    <ligand>
        <name>pyrroloquinoline quinone</name>
        <dbReference type="ChEBI" id="CHEBI:58442"/>
    </ligand>
</feature>
<keyword evidence="6 11" id="KW-0634">PQQ</keyword>
<comment type="cofactor">
    <cofactor evidence="11">
        <name>heme c</name>
        <dbReference type="ChEBI" id="CHEBI:61717"/>
    </cofactor>
    <text evidence="11">Binds 1 heme c group per subunit.</text>
</comment>
<feature type="binding site" evidence="11">
    <location>
        <position position="177"/>
    </location>
    <ligand>
        <name>pyrroloquinoline quinone</name>
        <dbReference type="ChEBI" id="CHEBI:58442"/>
    </ligand>
</feature>